<evidence type="ECO:0000256" key="3">
    <source>
        <dbReference type="ARBA" id="ARBA00022989"/>
    </source>
</evidence>
<dbReference type="InterPro" id="IPR007016">
    <property type="entry name" value="O-antigen_ligase-rel_domated"/>
</dbReference>
<keyword evidence="3 5" id="KW-1133">Transmembrane helix</keyword>
<comment type="caution">
    <text evidence="7">The sequence shown here is derived from an EMBL/GenBank/DDBJ whole genome shotgun (WGS) entry which is preliminary data.</text>
</comment>
<proteinExistence type="predicted"/>
<comment type="subcellular location">
    <subcellularLocation>
        <location evidence="1">Membrane</location>
        <topology evidence="1">Multi-pass membrane protein</topology>
    </subcellularLocation>
</comment>
<organism evidence="7">
    <name type="scientific">marine sediment metagenome</name>
    <dbReference type="NCBI Taxonomy" id="412755"/>
    <lineage>
        <taxon>unclassified sequences</taxon>
        <taxon>metagenomes</taxon>
        <taxon>ecological metagenomes</taxon>
    </lineage>
</organism>
<sequence>MFLSFVKWVGVVVSLVAIGQWIFGDVSESLGRVYGSMGNPNFLAQMLIFPLFAAFYDRNLWRKVAIMAVIGVAIYLTGSRAVMLGVGLAFYLWFMFFGKVKWFYKGLLTLGLVILGGFLVFGMDTRSFYSRMFLWGSVGDILSLRDLVFGTGIETFYSRYVAVMPAEVFEYEQFFSTPSSIHNEFLEAVVERGIFGALLYLFMIVYLLWSLFVRKVKWRWVGLGILAYVIAVQFSFSTVVHYVFLGAFWAVYLFDGRGKVFKVNRVLLLAISGLILFSSVCLMISDFMLKRG</sequence>
<evidence type="ECO:0000256" key="1">
    <source>
        <dbReference type="ARBA" id="ARBA00004141"/>
    </source>
</evidence>
<reference evidence="7" key="1">
    <citation type="journal article" date="2014" name="Front. Microbiol.">
        <title>High frequency of phylogenetically diverse reductive dehalogenase-homologous genes in deep subseafloor sedimentary metagenomes.</title>
        <authorList>
            <person name="Kawai M."/>
            <person name="Futagami T."/>
            <person name="Toyoda A."/>
            <person name="Takaki Y."/>
            <person name="Nishi S."/>
            <person name="Hori S."/>
            <person name="Arai W."/>
            <person name="Tsubouchi T."/>
            <person name="Morono Y."/>
            <person name="Uchiyama I."/>
            <person name="Ito T."/>
            <person name="Fujiyama A."/>
            <person name="Inagaki F."/>
            <person name="Takami H."/>
        </authorList>
    </citation>
    <scope>NUCLEOTIDE SEQUENCE</scope>
    <source>
        <strain evidence="7">Expedition CK06-06</strain>
    </source>
</reference>
<evidence type="ECO:0000313" key="7">
    <source>
        <dbReference type="EMBL" id="GAF67733.1"/>
    </source>
</evidence>
<keyword evidence="2 5" id="KW-0812">Transmembrane</keyword>
<feature type="transmembrane region" description="Helical" evidence="5">
    <location>
        <begin position="266"/>
        <end position="289"/>
    </location>
</feature>
<dbReference type="PANTHER" id="PTHR37422:SF13">
    <property type="entry name" value="LIPOPOLYSACCHARIDE BIOSYNTHESIS PROTEIN PA4999-RELATED"/>
    <property type="match status" value="1"/>
</dbReference>
<evidence type="ECO:0000259" key="6">
    <source>
        <dbReference type="Pfam" id="PF04932"/>
    </source>
</evidence>
<gene>
    <name evidence="7" type="ORF">S01H1_16832</name>
</gene>
<feature type="domain" description="O-antigen ligase-related" evidence="6">
    <location>
        <begin position="66"/>
        <end position="201"/>
    </location>
</feature>
<feature type="transmembrane region" description="Helical" evidence="5">
    <location>
        <begin position="43"/>
        <end position="61"/>
    </location>
</feature>
<keyword evidence="4 5" id="KW-0472">Membrane</keyword>
<dbReference type="Pfam" id="PF04932">
    <property type="entry name" value="Wzy_C"/>
    <property type="match status" value="1"/>
</dbReference>
<feature type="transmembrane region" description="Helical" evidence="5">
    <location>
        <begin position="102"/>
        <end position="121"/>
    </location>
</feature>
<dbReference type="PANTHER" id="PTHR37422">
    <property type="entry name" value="TEICHURONIC ACID BIOSYNTHESIS PROTEIN TUAE"/>
    <property type="match status" value="1"/>
</dbReference>
<dbReference type="AlphaFoldDB" id="X0RG30"/>
<feature type="non-terminal residue" evidence="7">
    <location>
        <position position="292"/>
    </location>
</feature>
<evidence type="ECO:0000256" key="4">
    <source>
        <dbReference type="ARBA" id="ARBA00023136"/>
    </source>
</evidence>
<feature type="transmembrane region" description="Helical" evidence="5">
    <location>
        <begin position="5"/>
        <end position="23"/>
    </location>
</feature>
<feature type="transmembrane region" description="Helical" evidence="5">
    <location>
        <begin position="193"/>
        <end position="213"/>
    </location>
</feature>
<feature type="transmembrane region" description="Helical" evidence="5">
    <location>
        <begin position="73"/>
        <end position="96"/>
    </location>
</feature>
<dbReference type="InterPro" id="IPR051533">
    <property type="entry name" value="WaaL-like"/>
</dbReference>
<feature type="transmembrane region" description="Helical" evidence="5">
    <location>
        <begin position="225"/>
        <end position="254"/>
    </location>
</feature>
<name>X0RG30_9ZZZZ</name>
<dbReference type="GO" id="GO:0016020">
    <property type="term" value="C:membrane"/>
    <property type="evidence" value="ECO:0007669"/>
    <property type="project" value="UniProtKB-SubCell"/>
</dbReference>
<evidence type="ECO:0000256" key="5">
    <source>
        <dbReference type="SAM" id="Phobius"/>
    </source>
</evidence>
<dbReference type="EMBL" id="BARS01008880">
    <property type="protein sequence ID" value="GAF67733.1"/>
    <property type="molecule type" value="Genomic_DNA"/>
</dbReference>
<evidence type="ECO:0000256" key="2">
    <source>
        <dbReference type="ARBA" id="ARBA00022692"/>
    </source>
</evidence>
<accession>X0RG30</accession>
<protein>
    <recommendedName>
        <fullName evidence="6">O-antigen ligase-related domain-containing protein</fullName>
    </recommendedName>
</protein>